<protein>
    <submittedName>
        <fullName evidence="2">Uncharacterized protein</fullName>
    </submittedName>
</protein>
<comment type="caution">
    <text evidence="2">The sequence shown here is derived from an EMBL/GenBank/DDBJ whole genome shotgun (WGS) entry which is preliminary data.</text>
</comment>
<evidence type="ECO:0000313" key="2">
    <source>
        <dbReference type="EMBL" id="KAJ3590464.1"/>
    </source>
</evidence>
<feature type="compositionally biased region" description="Polar residues" evidence="1">
    <location>
        <begin position="68"/>
        <end position="82"/>
    </location>
</feature>
<reference evidence="2" key="1">
    <citation type="submission" date="2022-07" db="EMBL/GenBank/DDBJ databases">
        <title>Chromosome-level genome of Muraenolepis orangiensis.</title>
        <authorList>
            <person name="Kim J."/>
        </authorList>
    </citation>
    <scope>NUCLEOTIDE SEQUENCE</scope>
    <source>
        <strain evidence="2">KU_S4_2022</strain>
        <tissue evidence="2">Muscle</tissue>
    </source>
</reference>
<dbReference type="Proteomes" id="UP001148018">
    <property type="component" value="Unassembled WGS sequence"/>
</dbReference>
<evidence type="ECO:0000313" key="3">
    <source>
        <dbReference type="Proteomes" id="UP001148018"/>
    </source>
</evidence>
<feature type="region of interest" description="Disordered" evidence="1">
    <location>
        <begin position="1"/>
        <end position="82"/>
    </location>
</feature>
<keyword evidence="3" id="KW-1185">Reference proteome</keyword>
<evidence type="ECO:0000256" key="1">
    <source>
        <dbReference type="SAM" id="MobiDB-lite"/>
    </source>
</evidence>
<gene>
    <name evidence="2" type="ORF">NHX12_008415</name>
</gene>
<sequence length="82" mass="9292">MSTTSRTDDEPRRTGCEPTTTDSTDTGMRTNHRQHRHRDANQQPPTAQTHRHTATGMRTNNHRHTATGMRTYNHSTDTPLPG</sequence>
<dbReference type="AlphaFoldDB" id="A0A9Q0DJP7"/>
<dbReference type="EMBL" id="JANIIK010000114">
    <property type="protein sequence ID" value="KAJ3590464.1"/>
    <property type="molecule type" value="Genomic_DNA"/>
</dbReference>
<feature type="compositionally biased region" description="Basic and acidic residues" evidence="1">
    <location>
        <begin position="1"/>
        <end position="15"/>
    </location>
</feature>
<accession>A0A9Q0DJP7</accession>
<organism evidence="2 3">
    <name type="scientific">Muraenolepis orangiensis</name>
    <name type="common">Patagonian moray cod</name>
    <dbReference type="NCBI Taxonomy" id="630683"/>
    <lineage>
        <taxon>Eukaryota</taxon>
        <taxon>Metazoa</taxon>
        <taxon>Chordata</taxon>
        <taxon>Craniata</taxon>
        <taxon>Vertebrata</taxon>
        <taxon>Euteleostomi</taxon>
        <taxon>Actinopterygii</taxon>
        <taxon>Neopterygii</taxon>
        <taxon>Teleostei</taxon>
        <taxon>Neoteleostei</taxon>
        <taxon>Acanthomorphata</taxon>
        <taxon>Zeiogadaria</taxon>
        <taxon>Gadariae</taxon>
        <taxon>Gadiformes</taxon>
        <taxon>Muraenolepidoidei</taxon>
        <taxon>Muraenolepididae</taxon>
        <taxon>Muraenolepis</taxon>
    </lineage>
</organism>
<name>A0A9Q0DJP7_9TELE</name>
<proteinExistence type="predicted"/>